<sequence>MTASKFTEHIDSVITSSSDRNVSLEDILADAEHRQRSVSTSSSSDSVQISDSSISKSTASKIRRLTSFKVNIRKYLRTVGIVEAHPKNLRRYGAAA</sequence>
<organism evidence="2 3">
    <name type="scientific">Venturia inaequalis</name>
    <name type="common">Apple scab fungus</name>
    <dbReference type="NCBI Taxonomy" id="5025"/>
    <lineage>
        <taxon>Eukaryota</taxon>
        <taxon>Fungi</taxon>
        <taxon>Dikarya</taxon>
        <taxon>Ascomycota</taxon>
        <taxon>Pezizomycotina</taxon>
        <taxon>Dothideomycetes</taxon>
        <taxon>Pleosporomycetidae</taxon>
        <taxon>Venturiales</taxon>
        <taxon>Venturiaceae</taxon>
        <taxon>Venturia</taxon>
    </lineage>
</organism>
<protein>
    <submittedName>
        <fullName evidence="2">Uncharacterized protein</fullName>
    </submittedName>
</protein>
<evidence type="ECO:0000313" key="2">
    <source>
        <dbReference type="EMBL" id="KAE9970255.1"/>
    </source>
</evidence>
<accession>A0A8H3YQY8</accession>
<feature type="compositionally biased region" description="Low complexity" evidence="1">
    <location>
        <begin position="37"/>
        <end position="57"/>
    </location>
</feature>
<comment type="caution">
    <text evidence="2">The sequence shown here is derived from an EMBL/GenBank/DDBJ whole genome shotgun (WGS) entry which is preliminary data.</text>
</comment>
<dbReference type="Proteomes" id="UP000447873">
    <property type="component" value="Unassembled WGS sequence"/>
</dbReference>
<feature type="region of interest" description="Disordered" evidence="1">
    <location>
        <begin position="33"/>
        <end position="57"/>
    </location>
</feature>
<reference evidence="2 3" key="1">
    <citation type="submission" date="2018-12" db="EMBL/GenBank/DDBJ databases">
        <title>Venturia inaequalis Genome Resource.</title>
        <authorList>
            <person name="Lichtner F.J."/>
        </authorList>
    </citation>
    <scope>NUCLEOTIDE SEQUENCE [LARGE SCALE GENOMIC DNA]</scope>
    <source>
        <strain evidence="2 3">120213</strain>
    </source>
</reference>
<gene>
    <name evidence="2" type="ORF">EG328_006359</name>
</gene>
<evidence type="ECO:0000256" key="1">
    <source>
        <dbReference type="SAM" id="MobiDB-lite"/>
    </source>
</evidence>
<name>A0A8H3YQY8_VENIN</name>
<dbReference type="AlphaFoldDB" id="A0A8H3YQY8"/>
<evidence type="ECO:0000313" key="3">
    <source>
        <dbReference type="Proteomes" id="UP000447873"/>
    </source>
</evidence>
<proteinExistence type="predicted"/>
<dbReference type="EMBL" id="WNWS01000337">
    <property type="protein sequence ID" value="KAE9970255.1"/>
    <property type="molecule type" value="Genomic_DNA"/>
</dbReference>